<feature type="compositionally biased region" description="Basic and acidic residues" evidence="1">
    <location>
        <begin position="287"/>
        <end position="302"/>
    </location>
</feature>
<feature type="region of interest" description="Disordered" evidence="1">
    <location>
        <begin position="515"/>
        <end position="749"/>
    </location>
</feature>
<feature type="compositionally biased region" description="Polar residues" evidence="1">
    <location>
        <begin position="236"/>
        <end position="249"/>
    </location>
</feature>
<gene>
    <name evidence="2" type="ORF">NKR19_g537</name>
</gene>
<feature type="compositionally biased region" description="Polar residues" evidence="1">
    <location>
        <begin position="460"/>
        <end position="472"/>
    </location>
</feature>
<feature type="compositionally biased region" description="Low complexity" evidence="1">
    <location>
        <begin position="1278"/>
        <end position="1295"/>
    </location>
</feature>
<feature type="region of interest" description="Disordered" evidence="1">
    <location>
        <begin position="1116"/>
        <end position="1308"/>
    </location>
</feature>
<feature type="compositionally biased region" description="Basic and acidic residues" evidence="1">
    <location>
        <begin position="393"/>
        <end position="406"/>
    </location>
</feature>
<feature type="compositionally biased region" description="Polar residues" evidence="1">
    <location>
        <begin position="1233"/>
        <end position="1242"/>
    </location>
</feature>
<evidence type="ECO:0000313" key="3">
    <source>
        <dbReference type="Proteomes" id="UP001174691"/>
    </source>
</evidence>
<feature type="compositionally biased region" description="Acidic residues" evidence="1">
    <location>
        <begin position="875"/>
        <end position="894"/>
    </location>
</feature>
<dbReference type="EMBL" id="JANBVN010000005">
    <property type="protein sequence ID" value="KAJ9165259.1"/>
    <property type="molecule type" value="Genomic_DNA"/>
</dbReference>
<feature type="compositionally biased region" description="Polar residues" evidence="1">
    <location>
        <begin position="851"/>
        <end position="862"/>
    </location>
</feature>
<keyword evidence="3" id="KW-1185">Reference proteome</keyword>
<proteinExistence type="predicted"/>
<feature type="compositionally biased region" description="Basic residues" evidence="1">
    <location>
        <begin position="140"/>
        <end position="157"/>
    </location>
</feature>
<name>A0AA38W0U0_9PEZI</name>
<protein>
    <submittedName>
        <fullName evidence="2">Uncharacterized protein</fullName>
    </submittedName>
</protein>
<feature type="compositionally biased region" description="Polar residues" evidence="1">
    <location>
        <begin position="634"/>
        <end position="645"/>
    </location>
</feature>
<organism evidence="2 3">
    <name type="scientific">Coniochaeta hoffmannii</name>
    <dbReference type="NCBI Taxonomy" id="91930"/>
    <lineage>
        <taxon>Eukaryota</taxon>
        <taxon>Fungi</taxon>
        <taxon>Dikarya</taxon>
        <taxon>Ascomycota</taxon>
        <taxon>Pezizomycotina</taxon>
        <taxon>Sordariomycetes</taxon>
        <taxon>Sordariomycetidae</taxon>
        <taxon>Coniochaetales</taxon>
        <taxon>Coniochaetaceae</taxon>
        <taxon>Coniochaeta</taxon>
    </lineage>
</organism>
<feature type="compositionally biased region" description="Low complexity" evidence="1">
    <location>
        <begin position="713"/>
        <end position="744"/>
    </location>
</feature>
<feature type="compositionally biased region" description="Basic and acidic residues" evidence="1">
    <location>
        <begin position="308"/>
        <end position="320"/>
    </location>
</feature>
<sequence>MDIMSSPDPLNASLEGSALMSSRRVTRSQSQASSGLSSVNPSPRKQTFALDVGDERSPQKILVTVEADDRHSHSKVKRKLFQSPTPKRVIRRREKTTTTVVPLKGLTDDEGDAPSSSVAPTPKRRGRPPKSAGTPANTAAKKKAAPMRKTPGRPRRAKMSESEDLTSDVSVPDPDATPKPTRTRTSIKRKNGTPAKEAGETPKPKRRGRPRRMSVVADEVMVGAAQSDAADADTGDNISVATEQDNASAAGTYASAPPSSHGGDDDDIWMATLSDPPTQQLGTRQSPVEEQRTDAGDRDEARLPSVDRQTETDDGSEPHVDSGATGRYSEADSVASSTRGNSVEKDTIMVQEEFTMISINSLPSMQGHLSVSASQYEMGDETNMIINQTLESLRHSRTESRPKTPYEDEVSFVGPSPEKTKVPLPANSSLLAPPTSSPLVRPSPRRAKAQDLARQLALKSLQNQQVSESPQRQPMEIEPKMQAAEEPSVYDDSFSEIPEAVLEAVTPKPMRRAVADVHEDSFSEIPEAVLEAATPSRFRHDSAPDQEDPEPSIQPSIERSSSRVNPPNPQSDSNRLLTPDETPSPVPSESDEEKLQSAMNEQSESEMQSSPPVLSSSQPEQSSVVRASRRGSSETPALQVPSSRSPPRIEVVKRDSQALAPPEIAPRPTLSPIVRAGRALQMVTSDPPSPPARSPSLGSPFRASVSKSPAPPMAATQPAPIAAAQASRAPQPAPVIAAPQQPSPVEEQRYSPWSTAFAPFKQIKNLVVQGAQVFSSPRAAQPAAEENPSVPSTANKAPQERHDTLSMHNSMFTLGGGSVDQASRTSSVEAEAAYEDEMSWQAEEAPAPRMQESSHYASSTVQARRGSDVGNMSDVDMESLVEESFVEGDDEEGQEQEHAADYDDDIWAVEAQRPTPGRPQPKVPERDPVLNPPRRSKLPSPWRRNSKRLVYNDELHKLASDTADKDEEYSLLSQFSGKDPGVSVQPANQPKKVDLSAFFSSPALLPEVLPPGVSYPKAAQRPFDREASENRPSFASGLNKLAEHPAEVEPESQPRAGPSVARSLFSFDRRTDEPPSSLTKALSLPSVPQKELQIGTQRRVDLFSPVKLASRLERYAAEHASSSPTTPPRQLFPHIPQKRDFTPRSGQNGNSLFAPISAHQPAVSPEPYEEAISDDEDEAEETPSPQPYSSSPAQDSSFIAPVLKPLPSRAQSPTKSCIRSPLKPKTPGRVVEFTSSTLSPLAQAQARAEQRPSFSANGLSSVGNDDLDKENRPTVTDPSNPAAASKSSLLAPNSNIPHLPPPTPRLSATTWTRSHWERLDALLQHRRSAGALAFQLAHPIPKTSSTRPKLLGKQVVAQGEAMTLQQWHLDVVDAFAAELGGSGHGWDEKVLAKRVFALLVGEERRRTGKIDRSKRSEGDCVF</sequence>
<comment type="caution">
    <text evidence="2">The sequence shown here is derived from an EMBL/GenBank/DDBJ whole genome shotgun (WGS) entry which is preliminary data.</text>
</comment>
<feature type="compositionally biased region" description="Basic residues" evidence="1">
    <location>
        <begin position="181"/>
        <end position="191"/>
    </location>
</feature>
<feature type="region of interest" description="Disordered" evidence="1">
    <location>
        <begin position="393"/>
        <end position="493"/>
    </location>
</feature>
<reference evidence="2" key="1">
    <citation type="submission" date="2022-07" db="EMBL/GenBank/DDBJ databases">
        <title>Fungi with potential for degradation of polypropylene.</title>
        <authorList>
            <person name="Gostincar C."/>
        </authorList>
    </citation>
    <scope>NUCLEOTIDE SEQUENCE</scope>
    <source>
        <strain evidence="2">EXF-13287</strain>
    </source>
</reference>
<feature type="compositionally biased region" description="Polar residues" evidence="1">
    <location>
        <begin position="275"/>
        <end position="286"/>
    </location>
</feature>
<feature type="compositionally biased region" description="Polar residues" evidence="1">
    <location>
        <begin position="1252"/>
        <end position="1263"/>
    </location>
</feature>
<feature type="compositionally biased region" description="Low complexity" evidence="1">
    <location>
        <begin position="596"/>
        <end position="626"/>
    </location>
</feature>
<evidence type="ECO:0000313" key="2">
    <source>
        <dbReference type="EMBL" id="KAJ9165259.1"/>
    </source>
</evidence>
<feature type="compositionally biased region" description="Low complexity" evidence="1">
    <location>
        <begin position="1187"/>
        <end position="1197"/>
    </location>
</feature>
<feature type="compositionally biased region" description="Low complexity" evidence="1">
    <location>
        <begin position="423"/>
        <end position="439"/>
    </location>
</feature>
<dbReference type="Proteomes" id="UP001174691">
    <property type="component" value="Unassembled WGS sequence"/>
</dbReference>
<evidence type="ECO:0000256" key="1">
    <source>
        <dbReference type="SAM" id="MobiDB-lite"/>
    </source>
</evidence>
<feature type="compositionally biased region" description="Low complexity" evidence="1">
    <location>
        <begin position="28"/>
        <end position="38"/>
    </location>
</feature>
<feature type="region of interest" description="Disordered" evidence="1">
    <location>
        <begin position="1009"/>
        <end position="1100"/>
    </location>
</feature>
<feature type="region of interest" description="Disordered" evidence="1">
    <location>
        <begin position="775"/>
        <end position="951"/>
    </location>
</feature>
<accession>A0AA38W0U0</accession>
<feature type="compositionally biased region" description="Polar residues" evidence="1">
    <location>
        <begin position="553"/>
        <end position="576"/>
    </location>
</feature>
<feature type="region of interest" description="Disordered" evidence="1">
    <location>
        <begin position="1"/>
        <end position="346"/>
    </location>
</feature>
<feature type="compositionally biased region" description="Acidic residues" evidence="1">
    <location>
        <begin position="1167"/>
        <end position="1181"/>
    </location>
</feature>